<evidence type="ECO:0000256" key="6">
    <source>
        <dbReference type="SAM" id="Phobius"/>
    </source>
</evidence>
<reference evidence="7 8" key="1">
    <citation type="submission" date="2019-11" db="EMBL/GenBank/DDBJ databases">
        <title>Bacillus idriensis genome.</title>
        <authorList>
            <person name="Konopka E.N."/>
            <person name="Newman J.D."/>
        </authorList>
    </citation>
    <scope>NUCLEOTIDE SEQUENCE [LARGE SCALE GENOMIC DNA]</scope>
    <source>
        <strain evidence="7 8">DSM 19097</strain>
    </source>
</reference>
<keyword evidence="8" id="KW-1185">Reference proteome</keyword>
<feature type="transmembrane region" description="Helical" evidence="6">
    <location>
        <begin position="286"/>
        <end position="304"/>
    </location>
</feature>
<accession>A0A6I2M660</accession>
<evidence type="ECO:0000256" key="1">
    <source>
        <dbReference type="ARBA" id="ARBA00004651"/>
    </source>
</evidence>
<dbReference type="RefSeq" id="WP_154317931.1">
    <property type="nucleotide sequence ID" value="NZ_CAJGAA010000001.1"/>
</dbReference>
<keyword evidence="5 6" id="KW-0472">Membrane</keyword>
<gene>
    <name evidence="7" type="ORF">GJU41_02460</name>
</gene>
<keyword evidence="2" id="KW-1003">Cell membrane</keyword>
<feature type="transmembrane region" description="Helical" evidence="6">
    <location>
        <begin position="254"/>
        <end position="274"/>
    </location>
</feature>
<dbReference type="AlphaFoldDB" id="A0A6I2M660"/>
<evidence type="ECO:0000313" key="7">
    <source>
        <dbReference type="EMBL" id="MRX52824.1"/>
    </source>
</evidence>
<protein>
    <submittedName>
        <fullName evidence="7">MFS transporter</fullName>
    </submittedName>
</protein>
<dbReference type="SUPFAM" id="SSF103473">
    <property type="entry name" value="MFS general substrate transporter"/>
    <property type="match status" value="1"/>
</dbReference>
<proteinExistence type="predicted"/>
<dbReference type="Gene3D" id="1.20.1250.20">
    <property type="entry name" value="MFS general substrate transporter like domains"/>
    <property type="match status" value="1"/>
</dbReference>
<evidence type="ECO:0000313" key="8">
    <source>
        <dbReference type="Proteomes" id="UP000441585"/>
    </source>
</evidence>
<evidence type="ECO:0000256" key="2">
    <source>
        <dbReference type="ARBA" id="ARBA00022475"/>
    </source>
</evidence>
<dbReference type="Pfam" id="PF07690">
    <property type="entry name" value="MFS_1"/>
    <property type="match status" value="1"/>
</dbReference>
<sequence length="323" mass="35496">MKNKSFRFLWLGQSIAGGGDVFYIVGLITLLYFYTGSAVIIAAVPFTVTMGRFISGFLAPILIDKYSLKTLLVISQSGKTGILFMLALFNEFTGQSGPVYLLFIFVFAISFLDGWAAPAVSAMLPRLVPSNELVKANSLVSILDQSVQLGGWAIGGILAASIGGSNVIWMTCALFVISTIMMMQIKELHPAVDHSEPAKRKWISLKEGWIFIWKNPSLKTLTIIAFIESIAFVVWIAAIIYIYVKEQLQMEEEWWGYINASFFIGLILGGFIGIKASAFIRGKLSSIIMAAGFGLSLCTFLLGSRPYQCLLFSSPLPSECWNS</sequence>
<dbReference type="EMBL" id="WKKF01000001">
    <property type="protein sequence ID" value="MRX52824.1"/>
    <property type="molecule type" value="Genomic_DNA"/>
</dbReference>
<dbReference type="Proteomes" id="UP000441585">
    <property type="component" value="Unassembled WGS sequence"/>
</dbReference>
<feature type="transmembrane region" description="Helical" evidence="6">
    <location>
        <begin position="66"/>
        <end position="89"/>
    </location>
</feature>
<evidence type="ECO:0000256" key="5">
    <source>
        <dbReference type="ARBA" id="ARBA00023136"/>
    </source>
</evidence>
<feature type="transmembrane region" description="Helical" evidence="6">
    <location>
        <begin position="221"/>
        <end position="242"/>
    </location>
</feature>
<keyword evidence="3 6" id="KW-0812">Transmembrane</keyword>
<dbReference type="GO" id="GO:0005886">
    <property type="term" value="C:plasma membrane"/>
    <property type="evidence" value="ECO:0007669"/>
    <property type="project" value="UniProtKB-SubCell"/>
</dbReference>
<evidence type="ECO:0000256" key="3">
    <source>
        <dbReference type="ARBA" id="ARBA00022692"/>
    </source>
</evidence>
<comment type="subcellular location">
    <subcellularLocation>
        <location evidence="1">Cell membrane</location>
        <topology evidence="1">Multi-pass membrane protein</topology>
    </subcellularLocation>
</comment>
<dbReference type="PANTHER" id="PTHR23513:SF19">
    <property type="entry name" value="MAJOR FACILITATOR SUPERFAMILY (MFS) PROFILE DOMAIN-CONTAINING PROTEIN"/>
    <property type="match status" value="1"/>
</dbReference>
<feature type="transmembrane region" description="Helical" evidence="6">
    <location>
        <begin position="152"/>
        <end position="177"/>
    </location>
</feature>
<dbReference type="PANTHER" id="PTHR23513">
    <property type="entry name" value="INTEGRAL MEMBRANE EFFLUX PROTEIN-RELATED"/>
    <property type="match status" value="1"/>
</dbReference>
<comment type="caution">
    <text evidence="7">The sequence shown here is derived from an EMBL/GenBank/DDBJ whole genome shotgun (WGS) entry which is preliminary data.</text>
</comment>
<feature type="transmembrane region" description="Helical" evidence="6">
    <location>
        <begin position="101"/>
        <end position="124"/>
    </location>
</feature>
<dbReference type="CDD" id="cd06173">
    <property type="entry name" value="MFS_MefA_like"/>
    <property type="match status" value="1"/>
</dbReference>
<dbReference type="InterPro" id="IPR036259">
    <property type="entry name" value="MFS_trans_sf"/>
</dbReference>
<evidence type="ECO:0000256" key="4">
    <source>
        <dbReference type="ARBA" id="ARBA00022989"/>
    </source>
</evidence>
<name>A0A6I2M660_9BACI</name>
<dbReference type="GO" id="GO:0022857">
    <property type="term" value="F:transmembrane transporter activity"/>
    <property type="evidence" value="ECO:0007669"/>
    <property type="project" value="InterPro"/>
</dbReference>
<organism evidence="7 8">
    <name type="scientific">Metabacillus idriensis</name>
    <dbReference type="NCBI Taxonomy" id="324768"/>
    <lineage>
        <taxon>Bacteria</taxon>
        <taxon>Bacillati</taxon>
        <taxon>Bacillota</taxon>
        <taxon>Bacilli</taxon>
        <taxon>Bacillales</taxon>
        <taxon>Bacillaceae</taxon>
        <taxon>Metabacillus</taxon>
    </lineage>
</organism>
<dbReference type="InterPro" id="IPR011701">
    <property type="entry name" value="MFS"/>
</dbReference>
<feature type="transmembrane region" description="Helical" evidence="6">
    <location>
        <begin position="21"/>
        <end position="46"/>
    </location>
</feature>
<keyword evidence="4 6" id="KW-1133">Transmembrane helix</keyword>